<protein>
    <submittedName>
        <fullName evidence="1">Uncharacterized protein</fullName>
    </submittedName>
</protein>
<proteinExistence type="predicted"/>
<accession>A0A2S4Q1J5</accession>
<reference evidence="1 2" key="1">
    <citation type="submission" date="2017-10" db="EMBL/GenBank/DDBJ databases">
        <title>Development of genomic resources for the powdery mildew, Erysiphe pulchra.</title>
        <authorList>
            <person name="Wadl P.A."/>
            <person name="Mack B.M."/>
            <person name="Moore G."/>
            <person name="Beltz S.B."/>
        </authorList>
    </citation>
    <scope>NUCLEOTIDE SEQUENCE [LARGE SCALE GENOMIC DNA]</scope>
    <source>
        <strain evidence="1">Cflorida</strain>
    </source>
</reference>
<evidence type="ECO:0000313" key="1">
    <source>
        <dbReference type="EMBL" id="POS88152.1"/>
    </source>
</evidence>
<sequence length="167" mass="18365">MTIIANNIHFGRAATIIISRNHTKYQINHAKGGTPMQTSIAKNAASKALFSAVTNAIYWATHPFNEALLFPSAIKNSKITRAFALIRGPVPIPLPLDENFNIRASTAPANKHHYYLAAAAIKMTKPFGLLRLIPEPAVIQEVEAGIDQIEQYGTALYLATRYWGLPK</sequence>
<dbReference type="OrthoDB" id="10504193at2759"/>
<comment type="caution">
    <text evidence="1">The sequence shown here is derived from an EMBL/GenBank/DDBJ whole genome shotgun (WGS) entry which is preliminary data.</text>
</comment>
<organism evidence="1 2">
    <name type="scientific">Erysiphe pulchra</name>
    <dbReference type="NCBI Taxonomy" id="225359"/>
    <lineage>
        <taxon>Eukaryota</taxon>
        <taxon>Fungi</taxon>
        <taxon>Dikarya</taxon>
        <taxon>Ascomycota</taxon>
        <taxon>Pezizomycotina</taxon>
        <taxon>Leotiomycetes</taxon>
        <taxon>Erysiphales</taxon>
        <taxon>Erysiphaceae</taxon>
        <taxon>Erysiphe</taxon>
    </lineage>
</organism>
<dbReference type="AlphaFoldDB" id="A0A2S4Q1J5"/>
<dbReference type="EMBL" id="PEDP01000026">
    <property type="protein sequence ID" value="POS88152.1"/>
    <property type="molecule type" value="Genomic_DNA"/>
</dbReference>
<name>A0A2S4Q1J5_9PEZI</name>
<evidence type="ECO:0000313" key="2">
    <source>
        <dbReference type="Proteomes" id="UP000237438"/>
    </source>
</evidence>
<gene>
    <name evidence="1" type="ORF">EPUL_001343</name>
</gene>
<dbReference type="Proteomes" id="UP000237438">
    <property type="component" value="Unassembled WGS sequence"/>
</dbReference>
<keyword evidence="2" id="KW-1185">Reference proteome</keyword>